<gene>
    <name evidence="22" type="ORF">PEBR_34760</name>
</gene>
<dbReference type="InterPro" id="IPR033130">
    <property type="entry name" value="RNase_T2_His_AS_2"/>
</dbReference>
<dbReference type="InterPro" id="IPR051624">
    <property type="entry name" value="RMD1/Sad1-interacting"/>
</dbReference>
<feature type="active site" evidence="17">
    <location>
        <position position="595"/>
    </location>
</feature>
<evidence type="ECO:0000259" key="20">
    <source>
        <dbReference type="Pfam" id="PF02582"/>
    </source>
</evidence>
<dbReference type="InterPro" id="IPR033697">
    <property type="entry name" value="Ribonuclease_T2_eukaryotic"/>
</dbReference>
<keyword evidence="14" id="KW-0456">Lyase</keyword>
<dbReference type="GO" id="GO:0005775">
    <property type="term" value="C:vacuolar lumen"/>
    <property type="evidence" value="ECO:0007669"/>
    <property type="project" value="UniProtKB-SubCell"/>
</dbReference>
<evidence type="ECO:0000313" key="23">
    <source>
        <dbReference type="Proteomes" id="UP000190744"/>
    </source>
</evidence>
<dbReference type="EC" id="4.6.1.19" evidence="5"/>
<evidence type="ECO:0000256" key="4">
    <source>
        <dbReference type="ARBA" id="ARBA00008306"/>
    </source>
</evidence>
<dbReference type="GO" id="GO:0016787">
    <property type="term" value="F:hydrolase activity"/>
    <property type="evidence" value="ECO:0007669"/>
    <property type="project" value="UniProtKB-KW"/>
</dbReference>
<comment type="function">
    <text evidence="15">Rnase which modulates cell survival under stress conditions. Released from the vacuole to the cytoplasm during stress to promote tRNA and rRNA cleavage and to activate separately a downstream pathway that promotes cell death. Involved in cell size, vacuolar morphology and growth at high temperatures and high salt concentration.</text>
</comment>
<comment type="similarity">
    <text evidence="3 18">Belongs to the RNase T2 family.</text>
</comment>
<sequence length="859" mass="95966">MFAKTSLCSACKRPVAARLLWSPQTPYLRASPALGLPRRRNFFSKSFLAQNQVKENDGPLDNPDSQKQRRHSGRLPAAPTSLRRVAVEAQRSKDGILSKAQLKEQGIDQSKTVTAYAVAEQFNIRKVREILQEKGYEPDPLATGLYPHVVHVQIPIDSIRRVGNPSTTDLPSDEVGDVFVFPSGTVVAWSLPDGFTSFLATRTLLPAAEGAHVDNLETEDLEFVEDPQRENSSIKGDTIILGTRSGDHGPERPRANQQSVDTVLTKVAFSSGLARSTKLAVLESLLSNYFESTRTIPTLLSQGSRLPFTRDFVLRKTGQLLSFRAQLNLYSELTDSLPDLFWDSRHELGLEGYYEQVGRALDVGIRIKLLNEKMDYAQEIASVLRERLSETHGLRLEWIIILLIAVEVGFEVLRLWKERVHEEEEKARKRSSEAEIVSQQFPTMWNSAQQVLGFPGPQKILKTLGTWWISSATDDKKPTFGASTSCPLSEVSCQTKYHGQDTCCFNYPGGQMLQTQFWDADPAVGPDDSWTIHGLWPDHCTGGFDQFCDSKRRYSNISLILVDSGRGDLLEYMSEYWKDYRGDDAHLWQHEWEKHGTCVSTLETHCYEDYIPQQEVVDYFDKSVELFKEVPSYEFLAAAGILPSHSQTYTLADVENALERAHGAPVTVHCRQGSLSEIWYHFNIAGSLQTGRFVSAPPDGQTSNCPRRGIRYPPKRSAPEPTKTTTRGSEPTQTGVPFSGKGNLMVSTLNQQRGCIISYGTWYASGTCATFRVQKASDDSFTLKSSKGFCAFEDDSLKCGSQVSKPSEFTVKDDRLAYLGNTTFYADKAPKGHVQSAVFASEAEHLIEIEITWKSKAGS</sequence>
<keyword evidence="13" id="KW-0325">Glycoprotein</keyword>
<dbReference type="Pfam" id="PF00445">
    <property type="entry name" value="Ribonuclease_T2"/>
    <property type="match status" value="1"/>
</dbReference>
<evidence type="ECO:0000256" key="17">
    <source>
        <dbReference type="PIRSR" id="PIRSR633697-1"/>
    </source>
</evidence>
<evidence type="ECO:0000256" key="13">
    <source>
        <dbReference type="ARBA" id="ARBA00023180"/>
    </source>
</evidence>
<evidence type="ECO:0000259" key="21">
    <source>
        <dbReference type="Pfam" id="PF25488"/>
    </source>
</evidence>
<dbReference type="PROSITE" id="PS00531">
    <property type="entry name" value="RNASE_T2_2"/>
    <property type="match status" value="1"/>
</dbReference>
<feature type="region of interest" description="Disordered" evidence="19">
    <location>
        <begin position="53"/>
        <end position="84"/>
    </location>
</feature>
<evidence type="ECO:0000256" key="14">
    <source>
        <dbReference type="ARBA" id="ARBA00023239"/>
    </source>
</evidence>
<evidence type="ECO:0000256" key="18">
    <source>
        <dbReference type="RuleBase" id="RU004328"/>
    </source>
</evidence>
<evidence type="ECO:0000256" key="3">
    <source>
        <dbReference type="ARBA" id="ARBA00007469"/>
    </source>
</evidence>
<protein>
    <recommendedName>
        <fullName evidence="16">Ribonuclease T2-like</fullName>
        <ecNumber evidence="5">4.6.1.19</ecNumber>
    </recommendedName>
</protein>
<reference evidence="23" key="1">
    <citation type="submission" date="2015-09" db="EMBL/GenBank/DDBJ databases">
        <authorList>
            <person name="Fill T.P."/>
            <person name="Baretta J.F."/>
            <person name="de Almeida L.G."/>
            <person name="Rocha M."/>
            <person name="de Souza D.H."/>
            <person name="Malavazi I."/>
            <person name="Cerdeira L.T."/>
            <person name="Hong H."/>
            <person name="Samborskyy M."/>
            <person name="de Vasconcelos A.T."/>
            <person name="Leadlay P."/>
            <person name="Rodrigues-Filho E."/>
        </authorList>
    </citation>
    <scope>NUCLEOTIDE SEQUENCE [LARGE SCALE GENOMIC DNA]</scope>
    <source>
        <strain evidence="23">LaBioMMi 136</strain>
    </source>
</reference>
<comment type="caution">
    <text evidence="22">The sequence shown here is derived from an EMBL/GenBank/DDBJ whole genome shotgun (WGS) entry which is preliminary data.</text>
</comment>
<keyword evidence="6" id="KW-0963">Cytoplasm</keyword>
<feature type="domain" description="RNase T2-like C-terminal" evidence="21">
    <location>
        <begin position="737"/>
        <end position="854"/>
    </location>
</feature>
<name>A0A1S9RCY4_PENBI</name>
<organism evidence="22 23">
    <name type="scientific">Penicillium brasilianum</name>
    <dbReference type="NCBI Taxonomy" id="104259"/>
    <lineage>
        <taxon>Eukaryota</taxon>
        <taxon>Fungi</taxon>
        <taxon>Dikarya</taxon>
        <taxon>Ascomycota</taxon>
        <taxon>Pezizomycotina</taxon>
        <taxon>Eurotiomycetes</taxon>
        <taxon>Eurotiomycetidae</taxon>
        <taxon>Eurotiales</taxon>
        <taxon>Aspergillaceae</taxon>
        <taxon>Penicillium</taxon>
    </lineage>
</organism>
<dbReference type="InterPro" id="IPR036430">
    <property type="entry name" value="RNase_T2-like_sf"/>
</dbReference>
<dbReference type="Pfam" id="PF25488">
    <property type="entry name" value="RNaseT2L_C"/>
    <property type="match status" value="1"/>
</dbReference>
<evidence type="ECO:0000256" key="19">
    <source>
        <dbReference type="SAM" id="MobiDB-lite"/>
    </source>
</evidence>
<proteinExistence type="inferred from homology"/>
<feature type="domain" description="DUF155" evidence="20">
    <location>
        <begin position="178"/>
        <end position="371"/>
    </location>
</feature>
<evidence type="ECO:0000256" key="8">
    <source>
        <dbReference type="ARBA" id="ARBA00022722"/>
    </source>
</evidence>
<comment type="subcellular location">
    <subcellularLocation>
        <location evidence="2">Cytoplasm</location>
    </subcellularLocation>
    <subcellularLocation>
        <location evidence="1">Vacuole lumen</location>
    </subcellularLocation>
</comment>
<accession>A0A1S9RCY4</accession>
<evidence type="ECO:0000256" key="2">
    <source>
        <dbReference type="ARBA" id="ARBA00004496"/>
    </source>
</evidence>
<dbReference type="PANTHER" id="PTHR16255:SF1">
    <property type="entry name" value="REQUIRED FOR MEIOTIC NUCLEAR DIVISION PROTEIN 1 HOMOLOG"/>
    <property type="match status" value="1"/>
</dbReference>
<dbReference type="EMBL" id="LJBN01000197">
    <property type="protein sequence ID" value="OOQ83393.1"/>
    <property type="molecule type" value="Genomic_DNA"/>
</dbReference>
<dbReference type="InterPro" id="IPR018188">
    <property type="entry name" value="RNase_T2_His_AS_1"/>
</dbReference>
<dbReference type="FunFam" id="3.90.730.10:FF:000004">
    <property type="entry name" value="Ribonuclease T2-like"/>
    <property type="match status" value="1"/>
</dbReference>
<feature type="region of interest" description="Disordered" evidence="19">
    <location>
        <begin position="695"/>
        <end position="739"/>
    </location>
</feature>
<dbReference type="PANTHER" id="PTHR16255">
    <property type="entry name" value="REQUIRED FOR MEIOTIC NUCLEAR DIVISION PROTEIN 1 HOMOLOG"/>
    <property type="match status" value="1"/>
</dbReference>
<comment type="similarity">
    <text evidence="4">Belongs to the RMD1/sif2 family.</text>
</comment>
<feature type="active site" evidence="17">
    <location>
        <position position="591"/>
    </location>
</feature>
<dbReference type="CDD" id="cd01061">
    <property type="entry name" value="RNase_T2_euk"/>
    <property type="match status" value="1"/>
</dbReference>
<dbReference type="GO" id="GO:0070131">
    <property type="term" value="P:positive regulation of mitochondrial translation"/>
    <property type="evidence" value="ECO:0007669"/>
    <property type="project" value="TreeGrafter"/>
</dbReference>
<dbReference type="GO" id="GO:0033897">
    <property type="term" value="F:ribonuclease T2 activity"/>
    <property type="evidence" value="ECO:0007669"/>
    <property type="project" value="UniProtKB-EC"/>
</dbReference>
<feature type="active site" evidence="17">
    <location>
        <position position="533"/>
    </location>
</feature>
<dbReference type="SUPFAM" id="SSF55895">
    <property type="entry name" value="Ribonuclease Rh-like"/>
    <property type="match status" value="1"/>
</dbReference>
<evidence type="ECO:0000256" key="10">
    <source>
        <dbReference type="ARBA" id="ARBA00022759"/>
    </source>
</evidence>
<evidence type="ECO:0000256" key="15">
    <source>
        <dbReference type="ARBA" id="ARBA00025494"/>
    </source>
</evidence>
<keyword evidence="12" id="KW-1015">Disulfide bond</keyword>
<dbReference type="GO" id="GO:0003723">
    <property type="term" value="F:RNA binding"/>
    <property type="evidence" value="ECO:0007669"/>
    <property type="project" value="InterPro"/>
</dbReference>
<evidence type="ECO:0000256" key="6">
    <source>
        <dbReference type="ARBA" id="ARBA00022490"/>
    </source>
</evidence>
<evidence type="ECO:0000313" key="22">
    <source>
        <dbReference type="EMBL" id="OOQ83393.1"/>
    </source>
</evidence>
<dbReference type="Proteomes" id="UP000190744">
    <property type="component" value="Unassembled WGS sequence"/>
</dbReference>
<keyword evidence="9" id="KW-0732">Signal</keyword>
<dbReference type="InterPro" id="IPR057328">
    <property type="entry name" value="RNaseT2L_C"/>
</dbReference>
<dbReference type="GO" id="GO:0005739">
    <property type="term" value="C:mitochondrion"/>
    <property type="evidence" value="ECO:0007669"/>
    <property type="project" value="UniProtKB-ARBA"/>
</dbReference>
<evidence type="ECO:0000256" key="5">
    <source>
        <dbReference type="ARBA" id="ARBA00012571"/>
    </source>
</evidence>
<keyword evidence="7" id="KW-0926">Vacuole</keyword>
<evidence type="ECO:0000256" key="9">
    <source>
        <dbReference type="ARBA" id="ARBA00022729"/>
    </source>
</evidence>
<dbReference type="InterPro" id="IPR001568">
    <property type="entry name" value="RNase_T2-like"/>
</dbReference>
<dbReference type="PROSITE" id="PS00530">
    <property type="entry name" value="RNASE_T2_1"/>
    <property type="match status" value="1"/>
</dbReference>
<dbReference type="InterPro" id="IPR003734">
    <property type="entry name" value="DUF155"/>
</dbReference>
<keyword evidence="8" id="KW-0540">Nuclease</keyword>
<evidence type="ECO:0000256" key="7">
    <source>
        <dbReference type="ARBA" id="ARBA00022554"/>
    </source>
</evidence>
<dbReference type="Gene3D" id="3.90.730.10">
    <property type="entry name" value="Ribonuclease T2-like"/>
    <property type="match status" value="1"/>
</dbReference>
<evidence type="ECO:0000256" key="1">
    <source>
        <dbReference type="ARBA" id="ARBA00004410"/>
    </source>
</evidence>
<evidence type="ECO:0000256" key="12">
    <source>
        <dbReference type="ARBA" id="ARBA00023157"/>
    </source>
</evidence>
<dbReference type="Pfam" id="PF02582">
    <property type="entry name" value="DUF155"/>
    <property type="match status" value="1"/>
</dbReference>
<dbReference type="AlphaFoldDB" id="A0A1S9RCY4"/>
<evidence type="ECO:0000256" key="11">
    <source>
        <dbReference type="ARBA" id="ARBA00022801"/>
    </source>
</evidence>
<feature type="compositionally biased region" description="Polar residues" evidence="19">
    <location>
        <begin position="722"/>
        <end position="736"/>
    </location>
</feature>
<keyword evidence="11" id="KW-0378">Hydrolase</keyword>
<evidence type="ECO:0000256" key="16">
    <source>
        <dbReference type="ARBA" id="ARBA00071169"/>
    </source>
</evidence>
<keyword evidence="10" id="KW-0255">Endonuclease</keyword>